<feature type="transmembrane region" description="Helical" evidence="2">
    <location>
        <begin position="955"/>
        <end position="976"/>
    </location>
</feature>
<dbReference type="PRINTS" id="PR00702">
    <property type="entry name" value="ACRIFLAVINRP"/>
</dbReference>
<dbReference type="Gene3D" id="3.30.70.1430">
    <property type="entry name" value="Multidrug efflux transporter AcrB pore domain"/>
    <property type="match status" value="2"/>
</dbReference>
<dbReference type="Gene3D" id="1.20.1640.10">
    <property type="entry name" value="Multidrug efflux transporter AcrB transmembrane domain"/>
    <property type="match status" value="2"/>
</dbReference>
<feature type="region of interest" description="Disordered" evidence="1">
    <location>
        <begin position="1021"/>
        <end position="1065"/>
    </location>
</feature>
<feature type="transmembrane region" description="Helical" evidence="2">
    <location>
        <begin position="883"/>
        <end position="903"/>
    </location>
</feature>
<keyword evidence="2" id="KW-1133">Transmembrane helix</keyword>
<feature type="transmembrane region" description="Helical" evidence="2">
    <location>
        <begin position="988"/>
        <end position="1013"/>
    </location>
</feature>
<evidence type="ECO:0000313" key="3">
    <source>
        <dbReference type="EMBL" id="UWP81245.1"/>
    </source>
</evidence>
<dbReference type="EMBL" id="CP073720">
    <property type="protein sequence ID" value="UWP81245.1"/>
    <property type="molecule type" value="Genomic_DNA"/>
</dbReference>
<feature type="transmembrane region" description="Helical" evidence="2">
    <location>
        <begin position="457"/>
        <end position="484"/>
    </location>
</feature>
<feature type="transmembrane region" description="Helical" evidence="2">
    <location>
        <begin position="357"/>
        <end position="374"/>
    </location>
</feature>
<dbReference type="PANTHER" id="PTHR32063:SF0">
    <property type="entry name" value="SWARMING MOTILITY PROTEIN SWRC"/>
    <property type="match status" value="1"/>
</dbReference>
<dbReference type="InterPro" id="IPR001036">
    <property type="entry name" value="Acrflvin-R"/>
</dbReference>
<dbReference type="Pfam" id="PF00873">
    <property type="entry name" value="ACR_tran"/>
    <property type="match status" value="1"/>
</dbReference>
<keyword evidence="2" id="KW-0812">Transmembrane</keyword>
<proteinExistence type="predicted"/>
<reference evidence="3" key="1">
    <citation type="submission" date="2021-04" db="EMBL/GenBank/DDBJ databases">
        <authorList>
            <person name="Hartkoorn R.C."/>
            <person name="Beaudoing E."/>
            <person name="Hot D."/>
        </authorList>
    </citation>
    <scope>NUCLEOTIDE SEQUENCE</scope>
    <source>
        <strain evidence="3">NRRL B-16292</strain>
    </source>
</reference>
<dbReference type="Gene3D" id="3.30.70.1440">
    <property type="entry name" value="Multidrug efflux transporter AcrB pore domain"/>
    <property type="match status" value="1"/>
</dbReference>
<evidence type="ECO:0000256" key="1">
    <source>
        <dbReference type="SAM" id="MobiDB-lite"/>
    </source>
</evidence>
<keyword evidence="4" id="KW-1185">Reference proteome</keyword>
<dbReference type="Gene3D" id="3.30.70.1320">
    <property type="entry name" value="Multidrug efflux transporter AcrB pore domain like"/>
    <property type="match status" value="1"/>
</dbReference>
<feature type="transmembrane region" description="Helical" evidence="2">
    <location>
        <begin position="332"/>
        <end position="350"/>
    </location>
</feature>
<sequence>MSFLARLSLANRGLVAIIAIVVLGFGAVAIPSLKQQLIPSIDFPAAFVVATYPGVSPDIVEEQVTKPIEGALQGVPGLTDITSTSREGVATVQVSFDFGTSIDEITNKIQTSITRIRSQLPSTVEPQVIAGSTDDLPAVVLAASKSGDQIAFAQQLNAIVVPALQSIEGVRQVEVTGAETQNVLITLNPAKALPAGVNAQSLTAALQANGVSFPAGTLTEGNRSLAVQVGGTLATIDDLKGLNVTPTTKLGDVATVELKTVEATSITRTNGKPSLGIAVTASPDGNAVKISHEVRDKLDDLRAQLGGDTQISSVFDQAPFVEKSIKSLTTEGALGLLFAVIVILVFLVSIRSTLVTAVSIPLSVVVALIGLWIGDYSLNLLTLGALTIAVGRVVDDSIVVLENIKRHLEYGEEKRHAILTGVREVTSAVVASTLTTVAVFLPIGLVGGLAGELFRPFAITITVALVASLFVSLTIVPVMAYWFLRPPKRLGVEEREAIEAKALEKERRNPLQRSYVPIISWVTRSGFTRWVTVAVSLVVFMLTIGSASLLKTNFIDQSGQSEFSISQELPVGSSLATTDAAAKKIEDLLSSRNDIEAYQATIGASAGFGFAGAQSTNTANFSVTAKESADVEKVIDELRAQVAGQGDSVGTVKITGGGSGGGSADQLAVIVKANNIDDLNKAAAQVQEVMSTTDGIADVESNLAASNPRIDVRVKRDVAARYGLSDAAIGGIVSAAYRGQTLTQMTVDGQQRDLVLRAGPAPATLEQLKALQIPVQANPPFVRLDQVAEVKESVGPVSITRIDGHRSASVTGRSTSDNLGEVSTKLQRKLDALSLPAGATVTLGGVTQDQQEAFGQLGIAMLAAIAIVFIIMVATFRSVAQPLILLVSIPFAATGAILLLLATNTPLGLPAMIGVLMLIGIVVTNAIVLMDLINQYRESGMPVREAVIEGGRRRLRPILMTAVATICALLPMAIGLTGEGGFISQPLAIVVIGGLVSSTLLTLVLVPTLYTMVEGVKERRRLKREGRHAASGGPAGNQPEDSEGSDDSDGEGRHRLDPFAPAPSH</sequence>
<dbReference type="SUPFAM" id="SSF82714">
    <property type="entry name" value="Multidrug efflux transporter AcrB TolC docking domain, DN and DC subdomains"/>
    <property type="match status" value="2"/>
</dbReference>
<organism evidence="3 4">
    <name type="scientific">Dactylosporangium fulvum</name>
    <dbReference type="NCBI Taxonomy" id="53359"/>
    <lineage>
        <taxon>Bacteria</taxon>
        <taxon>Bacillati</taxon>
        <taxon>Actinomycetota</taxon>
        <taxon>Actinomycetes</taxon>
        <taxon>Micromonosporales</taxon>
        <taxon>Micromonosporaceae</taxon>
        <taxon>Dactylosporangium</taxon>
    </lineage>
</organism>
<feature type="transmembrane region" description="Helical" evidence="2">
    <location>
        <begin position="857"/>
        <end position="876"/>
    </location>
</feature>
<dbReference type="Gene3D" id="3.30.2090.10">
    <property type="entry name" value="Multidrug efflux transporter AcrB TolC docking domain, DN and DC subdomains"/>
    <property type="match status" value="2"/>
</dbReference>
<dbReference type="SUPFAM" id="SSF82866">
    <property type="entry name" value="Multidrug efflux transporter AcrB transmembrane domain"/>
    <property type="match status" value="2"/>
</dbReference>
<accession>A0ABY5VVP8</accession>
<dbReference type="SUPFAM" id="SSF82693">
    <property type="entry name" value="Multidrug efflux transporter AcrB pore domain, PN1, PN2, PC1 and PC2 subdomains"/>
    <property type="match status" value="3"/>
</dbReference>
<evidence type="ECO:0000256" key="2">
    <source>
        <dbReference type="SAM" id="Phobius"/>
    </source>
</evidence>
<reference evidence="3" key="2">
    <citation type="submission" date="2022-09" db="EMBL/GenBank/DDBJ databases">
        <title>Biosynthetic gene clusters of Dactylosporangioum fulvum.</title>
        <authorList>
            <person name="Caradec T."/>
        </authorList>
    </citation>
    <scope>NUCLEOTIDE SEQUENCE</scope>
    <source>
        <strain evidence="3">NRRL B-16292</strain>
    </source>
</reference>
<protein>
    <submittedName>
        <fullName evidence="3">Efflux RND transporter permease subunit</fullName>
    </submittedName>
</protein>
<evidence type="ECO:0000313" key="4">
    <source>
        <dbReference type="Proteomes" id="UP001059617"/>
    </source>
</evidence>
<dbReference type="RefSeq" id="WP_259859008.1">
    <property type="nucleotide sequence ID" value="NZ_BAAAST010000049.1"/>
</dbReference>
<name>A0ABY5VVP8_9ACTN</name>
<dbReference type="PANTHER" id="PTHR32063">
    <property type="match status" value="1"/>
</dbReference>
<keyword evidence="2" id="KW-0472">Membrane</keyword>
<gene>
    <name evidence="3" type="ORF">Dfulv_39990</name>
</gene>
<dbReference type="InterPro" id="IPR027463">
    <property type="entry name" value="AcrB_DN_DC_subdom"/>
</dbReference>
<dbReference type="Proteomes" id="UP001059617">
    <property type="component" value="Chromosome"/>
</dbReference>
<feature type="compositionally biased region" description="Acidic residues" evidence="1">
    <location>
        <begin position="1040"/>
        <end position="1049"/>
    </location>
</feature>
<feature type="transmembrane region" description="Helical" evidence="2">
    <location>
        <begin position="425"/>
        <end position="445"/>
    </location>
</feature>
<feature type="transmembrane region" description="Helical" evidence="2">
    <location>
        <begin position="909"/>
        <end position="934"/>
    </location>
</feature>